<evidence type="ECO:0000313" key="2">
    <source>
        <dbReference type="Proteomes" id="UP000640614"/>
    </source>
</evidence>
<evidence type="ECO:0000313" key="1">
    <source>
        <dbReference type="EMBL" id="MBE8726745.1"/>
    </source>
</evidence>
<proteinExistence type="predicted"/>
<keyword evidence="2" id="KW-1185">Reference proteome</keyword>
<dbReference type="Proteomes" id="UP000640614">
    <property type="component" value="Unassembled WGS sequence"/>
</dbReference>
<sequence>MKKNISCTFTQISGDFDRFYSKKIGVKKKDYPQFENKKAAKYAAFSCGKNCFELIDNYFFN</sequence>
<reference evidence="1 2" key="1">
    <citation type="submission" date="2018-07" db="EMBL/GenBank/DDBJ databases">
        <title>Genome assembly of strain KB82.</title>
        <authorList>
            <person name="Kukolya J."/>
            <person name="Horvath B."/>
            <person name="Nagy I."/>
            <person name="Toth A."/>
        </authorList>
    </citation>
    <scope>NUCLEOTIDE SEQUENCE [LARGE SCALE GENOMIC DNA]</scope>
    <source>
        <strain evidence="1 2">Kb82</strain>
    </source>
</reference>
<accession>A0ABR9TN39</accession>
<comment type="caution">
    <text evidence="1">The sequence shown here is derived from an EMBL/GenBank/DDBJ whole genome shotgun (WGS) entry which is preliminary data.</text>
</comment>
<dbReference type="EMBL" id="PRDM01000004">
    <property type="protein sequence ID" value="MBE8726745.1"/>
    <property type="molecule type" value="Genomic_DNA"/>
</dbReference>
<name>A0ABR9TN39_9FLAO</name>
<gene>
    <name evidence="1" type="ORF">C4F50_17640</name>
</gene>
<protein>
    <submittedName>
        <fullName evidence="1">Uncharacterized protein</fullName>
    </submittedName>
</protein>
<organism evidence="1 2">
    <name type="scientific">Flavobacterium hungaricum</name>
    <dbReference type="NCBI Taxonomy" id="2082725"/>
    <lineage>
        <taxon>Bacteria</taxon>
        <taxon>Pseudomonadati</taxon>
        <taxon>Bacteroidota</taxon>
        <taxon>Flavobacteriia</taxon>
        <taxon>Flavobacteriales</taxon>
        <taxon>Flavobacteriaceae</taxon>
        <taxon>Flavobacterium</taxon>
    </lineage>
</organism>